<dbReference type="InterPro" id="IPR009711">
    <property type="entry name" value="UPF0473"/>
</dbReference>
<protein>
    <recommendedName>
        <fullName evidence="3">DUF1292 domain-containing protein</fullName>
    </recommendedName>
</protein>
<proteinExistence type="predicted"/>
<keyword evidence="2" id="KW-1185">Reference proteome</keyword>
<dbReference type="AlphaFoldDB" id="C0EB97"/>
<evidence type="ECO:0000313" key="1">
    <source>
        <dbReference type="EMBL" id="EEG31317.1"/>
    </source>
</evidence>
<dbReference type="Proteomes" id="UP000003340">
    <property type="component" value="Unassembled WGS sequence"/>
</dbReference>
<evidence type="ECO:0008006" key="3">
    <source>
        <dbReference type="Google" id="ProtNLM"/>
    </source>
</evidence>
<sequence>MKGRDPMELDEEFMPEIYTLEDEEGNSLTFELLDTLELDDERYFALMPYFESAEEMIDDDGELVILKEEIVDGESMMASIDDDEEYDRVGAIMLERISKLFDDEDEEEE</sequence>
<dbReference type="HOGENOM" id="CLU_146610_3_1_9"/>
<dbReference type="eggNOG" id="COG3906">
    <property type="taxonomic scope" value="Bacteria"/>
</dbReference>
<reference evidence="1 2" key="1">
    <citation type="submission" date="2009-01" db="EMBL/GenBank/DDBJ databases">
        <authorList>
            <person name="Fulton L."/>
            <person name="Clifton S."/>
            <person name="Fulton B."/>
            <person name="Xu J."/>
            <person name="Minx P."/>
            <person name="Pepin K.H."/>
            <person name="Johnson M."/>
            <person name="Bhonagiri V."/>
            <person name="Nash W.E."/>
            <person name="Mardis E.R."/>
            <person name="Wilson R.K."/>
        </authorList>
    </citation>
    <scope>NUCLEOTIDE SEQUENCE [LARGE SCALE GENOMIC DNA]</scope>
    <source>
        <strain evidence="1 2">DSM 5476</strain>
    </source>
</reference>
<organism evidence="1 2">
    <name type="scientific">[Clostridium] methylpentosum DSM 5476</name>
    <dbReference type="NCBI Taxonomy" id="537013"/>
    <lineage>
        <taxon>Bacteria</taxon>
        <taxon>Bacillati</taxon>
        <taxon>Bacillota</taxon>
        <taxon>Clostridia</taxon>
        <taxon>Eubacteriales</taxon>
        <taxon>Oscillospiraceae</taxon>
        <taxon>Oscillospiraceae incertae sedis</taxon>
    </lineage>
</organism>
<dbReference type="STRING" id="537013.CLOSTMETH_01115"/>
<reference evidence="1 2" key="2">
    <citation type="submission" date="2009-02" db="EMBL/GenBank/DDBJ databases">
        <title>Draft genome sequence of Clostridium methylpentosum (DSM 5476).</title>
        <authorList>
            <person name="Sudarsanam P."/>
            <person name="Ley R."/>
            <person name="Guruge J."/>
            <person name="Turnbaugh P.J."/>
            <person name="Mahowald M."/>
            <person name="Liep D."/>
            <person name="Gordon J."/>
        </authorList>
    </citation>
    <scope>NUCLEOTIDE SEQUENCE [LARGE SCALE GENOMIC DNA]</scope>
    <source>
        <strain evidence="1 2">DSM 5476</strain>
    </source>
</reference>
<comment type="caution">
    <text evidence="1">The sequence shown here is derived from an EMBL/GenBank/DDBJ whole genome shotgun (WGS) entry which is preliminary data.</text>
</comment>
<name>C0EB97_9FIRM</name>
<evidence type="ECO:0000313" key="2">
    <source>
        <dbReference type="Proteomes" id="UP000003340"/>
    </source>
</evidence>
<dbReference type="Pfam" id="PF06949">
    <property type="entry name" value="DUF1292"/>
    <property type="match status" value="1"/>
</dbReference>
<dbReference type="EMBL" id="ACEC01000040">
    <property type="protein sequence ID" value="EEG31317.1"/>
    <property type="molecule type" value="Genomic_DNA"/>
</dbReference>
<gene>
    <name evidence="1" type="ORF">CLOSTMETH_01115</name>
</gene>
<accession>C0EB97</accession>